<dbReference type="AlphaFoldDB" id="A0A0W0YH86"/>
<reference evidence="2 3" key="1">
    <citation type="submission" date="2015-11" db="EMBL/GenBank/DDBJ databases">
        <title>Genomic analysis of 38 Legionella species identifies large and diverse effector repertoires.</title>
        <authorList>
            <person name="Burstein D."/>
            <person name="Amaro F."/>
            <person name="Zusman T."/>
            <person name="Lifshitz Z."/>
            <person name="Cohen O."/>
            <person name="Gilbert J.A."/>
            <person name="Pupko T."/>
            <person name="Shuman H.A."/>
            <person name="Segal G."/>
        </authorList>
    </citation>
    <scope>NUCLEOTIDE SEQUENCE [LARGE SCALE GENOMIC DNA]</scope>
    <source>
        <strain evidence="2 3">Mt.St.Helens-4</strain>
    </source>
</reference>
<dbReference type="RefSeq" id="WP_269147467.1">
    <property type="nucleotide sequence ID" value="NZ_LNYV01000034.1"/>
</dbReference>
<dbReference type="Pfam" id="PF02281">
    <property type="entry name" value="Dimer_Tnp_Tn5"/>
    <property type="match status" value="1"/>
</dbReference>
<dbReference type="Gene3D" id="1.10.740.10">
    <property type="entry name" value="Transferase Inhibitor Protein From Tn5, Chain"/>
    <property type="match status" value="1"/>
</dbReference>
<dbReference type="PATRIC" id="fig|28087.4.peg.2515"/>
<dbReference type="STRING" id="28087.Lsai_2340"/>
<organism evidence="2 3">
    <name type="scientific">Legionella sainthelensi</name>
    <dbReference type="NCBI Taxonomy" id="28087"/>
    <lineage>
        <taxon>Bacteria</taxon>
        <taxon>Pseudomonadati</taxon>
        <taxon>Pseudomonadota</taxon>
        <taxon>Gammaproteobacteria</taxon>
        <taxon>Legionellales</taxon>
        <taxon>Legionellaceae</taxon>
        <taxon>Legionella</taxon>
    </lineage>
</organism>
<accession>A0A0W0YH86</accession>
<dbReference type="InterPro" id="IPR014737">
    <property type="entry name" value="Transposase_Tn5-like_C"/>
</dbReference>
<gene>
    <name evidence="2" type="ORF">Lsai_2340</name>
</gene>
<evidence type="ECO:0000313" key="2">
    <source>
        <dbReference type="EMBL" id="KTD56210.1"/>
    </source>
</evidence>
<name>A0A0W0YH86_9GAMM</name>
<protein>
    <submittedName>
        <fullName evidence="2">Transposase Tn5</fullName>
    </submittedName>
</protein>
<sequence length="76" mass="8530">LIFSTEEWKMAHLIVKKEAPPAEPPPLKIMIKIIASMGGYMNRNNDPEPGPTTLWIGLQRLKDFLLAQQTLGEITS</sequence>
<feature type="non-terminal residue" evidence="2">
    <location>
        <position position="1"/>
    </location>
</feature>
<evidence type="ECO:0000313" key="3">
    <source>
        <dbReference type="Proteomes" id="UP000054621"/>
    </source>
</evidence>
<dbReference type="SUPFAM" id="SSF53098">
    <property type="entry name" value="Ribonuclease H-like"/>
    <property type="match status" value="1"/>
</dbReference>
<feature type="domain" description="Transposase Tn5 dimerisation" evidence="1">
    <location>
        <begin position="1"/>
        <end position="65"/>
    </location>
</feature>
<dbReference type="InterPro" id="IPR003201">
    <property type="entry name" value="Transposase_Tn5"/>
</dbReference>
<comment type="caution">
    <text evidence="2">The sequence shown here is derived from an EMBL/GenBank/DDBJ whole genome shotgun (WGS) entry which is preliminary data.</text>
</comment>
<dbReference type="InterPro" id="IPR012337">
    <property type="entry name" value="RNaseH-like_sf"/>
</dbReference>
<dbReference type="EMBL" id="LNYV01000034">
    <property type="protein sequence ID" value="KTD56210.1"/>
    <property type="molecule type" value="Genomic_DNA"/>
</dbReference>
<dbReference type="Proteomes" id="UP000054621">
    <property type="component" value="Unassembled WGS sequence"/>
</dbReference>
<proteinExistence type="predicted"/>
<dbReference type="eggNOG" id="COG3385">
    <property type="taxonomic scope" value="Bacteria"/>
</dbReference>
<evidence type="ECO:0000259" key="1">
    <source>
        <dbReference type="Pfam" id="PF02281"/>
    </source>
</evidence>